<dbReference type="SMART" id="SM00382">
    <property type="entry name" value="AAA"/>
    <property type="match status" value="1"/>
</dbReference>
<evidence type="ECO:0000313" key="5">
    <source>
        <dbReference type="EMBL" id="QSV37248.1"/>
    </source>
</evidence>
<gene>
    <name evidence="5" type="primary">ycf2</name>
</gene>
<evidence type="ECO:0000259" key="4">
    <source>
        <dbReference type="SMART" id="SM00382"/>
    </source>
</evidence>
<proteinExistence type="predicted"/>
<dbReference type="GO" id="GO:0005524">
    <property type="term" value="F:ATP binding"/>
    <property type="evidence" value="ECO:0007669"/>
    <property type="project" value="InterPro"/>
</dbReference>
<dbReference type="GO" id="GO:0016887">
    <property type="term" value="F:ATP hydrolysis activity"/>
    <property type="evidence" value="ECO:0007669"/>
    <property type="project" value="InterPro"/>
</dbReference>
<dbReference type="Gene3D" id="3.40.50.300">
    <property type="entry name" value="P-loop containing nucleotide triphosphate hydrolases"/>
    <property type="match status" value="2"/>
</dbReference>
<dbReference type="InterPro" id="IPR027417">
    <property type="entry name" value="P-loop_NTPase"/>
</dbReference>
<evidence type="ECO:0000256" key="3">
    <source>
        <dbReference type="SAM" id="Phobius"/>
    </source>
</evidence>
<feature type="transmembrane region" description="Helical" evidence="3">
    <location>
        <begin position="136"/>
        <end position="157"/>
    </location>
</feature>
<keyword evidence="3" id="KW-0812">Transmembrane</keyword>
<dbReference type="PANTHER" id="PTHR23076:SF113">
    <property type="entry name" value="ATP-DEPENDENT ZINC METALLOPROTEASE FTSH 1, CHLOROPLASTIC-RELATED"/>
    <property type="match status" value="1"/>
</dbReference>
<evidence type="ECO:0000256" key="1">
    <source>
        <dbReference type="SAM" id="Coils"/>
    </source>
</evidence>
<feature type="compositionally biased region" description="Basic and acidic residues" evidence="2">
    <location>
        <begin position="1630"/>
        <end position="1639"/>
    </location>
</feature>
<dbReference type="PANTHER" id="PTHR23076">
    <property type="entry name" value="METALLOPROTEASE M41 FTSH"/>
    <property type="match status" value="1"/>
</dbReference>
<dbReference type="SUPFAM" id="SSF52540">
    <property type="entry name" value="P-loop containing nucleoside triphosphate hydrolases"/>
    <property type="match status" value="1"/>
</dbReference>
<dbReference type="GeneID" id="69223311"/>
<name>A0A8A2H7S3_9CHLO</name>
<feature type="region of interest" description="Disordered" evidence="2">
    <location>
        <begin position="1630"/>
        <end position="1650"/>
    </location>
</feature>
<dbReference type="InterPro" id="IPR003959">
    <property type="entry name" value="ATPase_AAA_core"/>
</dbReference>
<geneLocation type="chloroplast" evidence="5"/>
<keyword evidence="5" id="KW-0150">Chloroplast</keyword>
<feature type="domain" description="AAA+ ATPase" evidence="4">
    <location>
        <begin position="2312"/>
        <end position="2515"/>
    </location>
</feature>
<dbReference type="EMBL" id="MW077730">
    <property type="protein sequence ID" value="QSV37248.1"/>
    <property type="molecule type" value="Genomic_DNA"/>
</dbReference>
<dbReference type="GO" id="GO:0004176">
    <property type="term" value="F:ATP-dependent peptidase activity"/>
    <property type="evidence" value="ECO:0007669"/>
    <property type="project" value="TreeGrafter"/>
</dbReference>
<dbReference type="GO" id="GO:0006508">
    <property type="term" value="P:proteolysis"/>
    <property type="evidence" value="ECO:0007669"/>
    <property type="project" value="TreeGrafter"/>
</dbReference>
<keyword evidence="3" id="KW-0472">Membrane</keyword>
<accession>A0A8A2H7S3</accession>
<dbReference type="RefSeq" id="YP_010231179.1">
    <property type="nucleotide sequence ID" value="NC_059722.1"/>
</dbReference>
<evidence type="ECO:0000256" key="2">
    <source>
        <dbReference type="SAM" id="MobiDB-lite"/>
    </source>
</evidence>
<dbReference type="PROSITE" id="PS00674">
    <property type="entry name" value="AAA"/>
    <property type="match status" value="1"/>
</dbReference>
<feature type="region of interest" description="Disordered" evidence="2">
    <location>
        <begin position="279"/>
        <end position="307"/>
    </location>
</feature>
<feature type="coiled-coil region" evidence="1">
    <location>
        <begin position="499"/>
        <end position="526"/>
    </location>
</feature>
<dbReference type="Pfam" id="PF00004">
    <property type="entry name" value="AAA"/>
    <property type="match status" value="1"/>
</dbReference>
<dbReference type="InterPro" id="IPR003593">
    <property type="entry name" value="AAA+_ATPase"/>
</dbReference>
<dbReference type="InterPro" id="IPR003960">
    <property type="entry name" value="ATPase_AAA_CS"/>
</dbReference>
<dbReference type="Gene3D" id="1.10.8.60">
    <property type="match status" value="1"/>
</dbReference>
<keyword evidence="3" id="KW-1133">Transmembrane helix</keyword>
<organism evidence="5">
    <name type="scientific">Nephroselmis pyriformis</name>
    <dbReference type="NCBI Taxonomy" id="156128"/>
    <lineage>
        <taxon>Eukaryota</taxon>
        <taxon>Viridiplantae</taxon>
        <taxon>Chlorophyta</taxon>
        <taxon>Nephroselmidophyceae</taxon>
        <taxon>Nephroselmidales</taxon>
        <taxon>Nephroselmidaceae</taxon>
        <taxon>Nephroselmis</taxon>
    </lineage>
</organism>
<dbReference type="GO" id="GO:0009535">
    <property type="term" value="C:chloroplast thylakoid membrane"/>
    <property type="evidence" value="ECO:0007669"/>
    <property type="project" value="TreeGrafter"/>
</dbReference>
<keyword evidence="5" id="KW-0934">Plastid</keyword>
<reference evidence="5" key="1">
    <citation type="journal article" date="2021" name="Mitochondrial DNA Part B Resour">
        <title>A gene-rich and compact chloroplast genome of the green alga Nephroselmis pyriformis (N.Carter) Ettl 1982 from the shores of Mersin (Eastern Mediterranean Sea).</title>
        <authorList>
            <person name="Gastineau R."/>
            <person name="Konucu M."/>
            <person name="Tekdal D."/>
            <person name="Lemieux C."/>
            <person name="Turmel M."/>
            <person name="Witkowski A."/>
            <person name="Eker-Develi E."/>
        </authorList>
    </citation>
    <scope>NUCLEOTIDE SEQUENCE</scope>
    <source>
        <strain evidence="5">MED1</strain>
    </source>
</reference>
<keyword evidence="1" id="KW-0175">Coiled coil</keyword>
<sequence>MEEDKEKRQKKRQIDWKVWDRNPEQNPFPEFYSTLRATRRHREVPTFRQTFEFEQSEIAPTPLKPVAKRKWATRMNLSNLPEGTFEEGKITLDNLVKRPPSFHLLGGLYGAALREGYYKDWWFLWSRHFLHKYMEIFVVLLLILDLQGMIASVKWFFRRYDVIEKISLTSRFRRYKGFGSLAFILCVTPWLHPNLPMEGFRPRGLEAGWMAEDLDWLTFQFREAEEMVGKSYQVDIWPDRVVVETGEKWMRQGDQSYEASFTPKNLMVAPEDEISEIQENQDLPSTKQDRSQPWKAQTLKGSDTGKSITDKKSYRLRLRDPFPLPDAQRTIQSLFHWWDEYLDELPRKLEYRGMGGEGIEFSASTGLPTPPWTASDWSGAIDVVKETLPEVREYAAEQPIWLSQSNSYQNERVPQDPPGDDVLPSPGDPMLLAAQEAEDRMWHALDEHVEFIAKFQETVPKDSLMGMIFCNVEESLEQTARLGPPPYIEKDVERAFESMETRNRQAQKLQMQAAEAEMRWRQIRRRFLKRVRNRKFRVRKTGYVHSRFLRGSRFRKFKDKRSKRGKARKLNYEARLKKLEEHNTQGSLLWSNQSWTPYLAKRLGLTRVYTPDPFARPWFNTLQEIRAFQRRRARLRKVYQPFKRRGGSTLLSPRYMFRGPYGRMSKYWDRAMRKRKFRSTRGFGGRALLHILQSRVDARVQWGPLEIWDDKIWMWELKSRPDHLPRQFYREDLYRYREQIDKEQGYTGHAFAYVPRPQEILPNDAQQLYFEAVEEDLLDEHAKMLDVFQFWAEPTSKRLHLHYNFPTHLFEVHSTALPEGHLTPRWAYRVMPDEIFEAINDLCKIEGPSLGSDGKPDSPWYGLLRRVEPGFTAPEVQDLERSNQDTHAGMLSSPLETQEKRGHWWLDQSQDSDSSLYRWILQDRQNQDIDAWTLRYPELYHFYGGIQEAFSVGLSYPRKMSGHRYPTLESEQVKQLLARRIRQILPEGLQRVVHIPWNAFGDLSNPMENTNETVERPRYTVSHDQERLQDQVATQADLDRATLAPSENLWTVQSSKTLWTRDGQVSHSPRLSETNFDKYRSWLVSRALTERPILTPLAEENIETLQKETLADPKEVAGDAEDDHEHLIPRELWPRRLDKEMDLQTNEPLAQHRRFLHNGLLMPHGMIPRELSLPPLLNYAPFQSLEIPDFILRGNVGSCVTRSKMVRELLLARATLLEHIAERSNRTYACNMVEFLGGYPSTNPAENFMLDIPWKGDDPHKDQKLYQNIFTETNPPLTPEELALLDRDQEELDNLLPKELEAHKTLKARLEEHTQAQLWLRSLTGWTPLSTPRGKHARLVRAIPGTFGLLARINYLLGSLISLDQYPQFEPWIGLSKILDDQVEIYRAETKAALSGASKHDRNRLAALYQELGENSSLLTQDIFLAETLDSKSINRSLADHLERIRSAVHPAGWRYLYGWDKARSPVPSTEIEKALTDNISAKAWVHHHAVTLPKRELAVSGTVFQGNNLETTILKHLEASLPAKTFASHGAALAHYVAQNIYAEESYPLLLEENLSEDELRTRFYKLDNTPSLTSKPPKAKSMETVERATKTGPHQPVIPDHSGTSWVAKEKIHKKAWWMKSEQMRSFKTDQEAKDSQKQSPFIDLSLDSPPLEQLGSPQTPHLISGDESLFMPEDSNQQEQQEWLNDMEFTLDQEDTDWFLDTWRFVQLSNVLESWARQSFHPGTLNPILRERFQTGFASDQIPRSLWQRWRKDHLEWIEFHRSGTPDISKIMTRPGDPTSVGPDYRYQSKASLLTSLLGHPQERLGDKLAYALVPPRSRPPILSHAITAENEQGGKVVWSSNNPLINRLPRQPDSEILPESSRENIIAKGIRTPKMQSRKVQNELDAAVTSKAMMDYVEENWPVKEAVEDVPPQRWYQRRRRRRPWPHDISRRVLLEREQGLGIDHEMWKKKDLERAAESQAFLAKKKEEGSGRALLGEEFLGSTVSSFGSRSLVRPVKPRYRKDPLYPWHNLEGMMAKKPGELTHHSISPADVPDHLESLGSGYARPLEPHQASKIHGDESLASQASHSLSISSLLDMGRHRPSRDVLELPSAWVDEMRSRETIVDMQRASQEPVRLIAFGDIIFQIQEGLAGRPIQNVFRQFLWARFHLPECLHIYALDSSFLKGHPHKQNLKTATYRVLPNLLVTPDEIVTNLASTVFAYLSVHQFAFMTFHLFLWFVKEADLAEMFYLLGTYLLKPFKWHIVFSRRRKRRRFRFDIFRPKTSFLEMAGVDDYIDECWDVVSYLYYSHFFYRKLGLHRKVRDKYILPKAILLGGPPGTGKTFFVKAIAGQSKVPVLSIEPVDLVAPKLLTVTRRLHALFDIAEKMSPCIIFIDEIELVARQRKGLERTAVGKAWARWESNGFDMAHEELFFAARKEDNWESSFQVGDREPGDEAIITDLEWIQEWIDPEATGLARDQANLLLEFIVRVDNLDPYGGVMLIGATNFSGYLDGALMRPGRFTRELNFSLPNAQRRMQLFRFFQNKSRENSDRSIYEGLAAPAYLAPTDLATYLFRTEGFNQADLAVIHNETVLQSAFLSQRQGMSNLRIAMDRVQDPAALTDISKKFLNLQNPLYSVRSAYHQAARGIVFTLLSELPPVLYLDLHPRTFRLPTPPPVGANGCWSGSQLESWMVGQLVSEVSQRLMMTHTKKKLRITEGGWPRHIDETLLIPEEEEPGDLWENLTRVAYFLACQRTSFSNQVLAQRFGRVPTIQRPPIYLPAELARYGRKLWRPWRRLWSEPDPNDLFKFPLGRDKWTEKELDEGVEIKYYLQHWMQWYTFHFSHTLDYNAIRTRPSLMLRRYHKRDTHQPKEAHLREEYRSFGGHFAHVNEQYQSTRDELIHQILSGAFARTWGLLISNRPLWDYLARNLLFFGTLPAEKLVEKIMNFSNLPELIQEKFDKPYMEPGDILLKPQSKANDLRILGSSGPADIKVGTKFLQMESLQTTDPVLPPRDLDLLEVAETQYFADFSLTQEEQDTVEVIWRELNQWNAVVEPKELRLVPMELTNIYAGARDRMAEAFIAEWNLKIRGLKEKMLLLDNPISWESSGEMRQSFEVILDLLGLMEQALEALQDSLENKSNVIMQPTSFSRAKVLFKWPFRLLELIPEIDQGMEVVEKYAREWNFTVPFTSHKPTFITEDPLAQKTLAFLDELPTFVFGEWAHDLLFYGPLLKNHNRFIFQENIDLSPMTREVVIDAPEFWESYRAPEDTLDNYMARTVQELEKVVPLPWTRLIEPFQALEQEAQKVGLEREEWQEALSQMMAFPVEFHEHSRALFLGHLGILRMHFNGFNDGYRKRTEYWVKETIPKTFIPPTPIGEIAESYEIRKPGEDIDKSVERLIEADLQSFVRARRELKRMREENPEISLSIEDVLAKEQEAIKKHVEEEKQSRESFTPIQLPSFMGFHLRHFTLKFQHMMTEWNPDDHLDRPIKAKKDSFLPIMIPRFALHDLPIRQENNPNWQFLKLPATEDMFFGLVPEAFLEDYQELDLRNLLQYTEKDLQKLEEAASGVTPISLRTRISQYLRLQQMLAVQRSIRLKAKLQQYRDKDKAQDDTTED</sequence>
<protein>
    <submittedName>
        <fullName evidence="5">Hypothetical chloroplast RF2</fullName>
    </submittedName>
</protein>